<keyword evidence="4" id="KW-1185">Reference proteome</keyword>
<gene>
    <name evidence="3" type="ORF">ACFYKX_05610</name>
</gene>
<comment type="caution">
    <text evidence="3">The sequence shown here is derived from an EMBL/GenBank/DDBJ whole genome shotgun (WGS) entry which is preliminary data.</text>
</comment>
<evidence type="ECO:0000259" key="2">
    <source>
        <dbReference type="Pfam" id="PF00561"/>
    </source>
</evidence>
<dbReference type="Proteomes" id="UP001601059">
    <property type="component" value="Unassembled WGS sequence"/>
</dbReference>
<evidence type="ECO:0000313" key="3">
    <source>
        <dbReference type="EMBL" id="MFE8700099.1"/>
    </source>
</evidence>
<dbReference type="GO" id="GO:0016787">
    <property type="term" value="F:hydrolase activity"/>
    <property type="evidence" value="ECO:0007669"/>
    <property type="project" value="UniProtKB-KW"/>
</dbReference>
<evidence type="ECO:0000313" key="4">
    <source>
        <dbReference type="Proteomes" id="UP001601059"/>
    </source>
</evidence>
<dbReference type="PANTHER" id="PTHR43798">
    <property type="entry name" value="MONOACYLGLYCEROL LIPASE"/>
    <property type="match status" value="1"/>
</dbReference>
<dbReference type="SUPFAM" id="SSF53474">
    <property type="entry name" value="alpha/beta-Hydrolases"/>
    <property type="match status" value="1"/>
</dbReference>
<feature type="domain" description="AB hydrolase-1" evidence="2">
    <location>
        <begin position="21"/>
        <end position="133"/>
    </location>
</feature>
<dbReference type="InterPro" id="IPR029058">
    <property type="entry name" value="AB_hydrolase_fold"/>
</dbReference>
<sequence length="259" mass="29220">MPMLNINGCSIHFNVRGEGVPIIFIHPPTLTSVNFDYQLEELSKNFQVITFDIRGHGKSQPSLEPITYQLIVEDIKRLLDHLEINKALIAGYSTGGSIVLEFLLTSKERALGGIVISGMSEVSDVILKNRILLAVKLAKAGAISVLSLSISWSNSNHLKLFNKMSSEAKKGDAKNIQQYYEYSLHYNCTHRLKEINLPTLLTYGKKDKQFFKYAQILQKNLTSSQLEFIENVDHRIPTKAANELNRLIQQFTLTIGKEL</sequence>
<name>A0ABW6K7H1_9BACI</name>
<evidence type="ECO:0000256" key="1">
    <source>
        <dbReference type="ARBA" id="ARBA00022801"/>
    </source>
</evidence>
<dbReference type="RefSeq" id="WP_389358860.1">
    <property type="nucleotide sequence ID" value="NZ_JBIACK010000001.1"/>
</dbReference>
<organism evidence="3 4">
    <name type="scientific">Cytobacillus spartinae</name>
    <dbReference type="NCBI Taxonomy" id="3299023"/>
    <lineage>
        <taxon>Bacteria</taxon>
        <taxon>Bacillati</taxon>
        <taxon>Bacillota</taxon>
        <taxon>Bacilli</taxon>
        <taxon>Bacillales</taxon>
        <taxon>Bacillaceae</taxon>
        <taxon>Cytobacillus</taxon>
    </lineage>
</organism>
<dbReference type="PANTHER" id="PTHR43798:SF31">
    <property type="entry name" value="AB HYDROLASE SUPERFAMILY PROTEIN YCLE"/>
    <property type="match status" value="1"/>
</dbReference>
<proteinExistence type="predicted"/>
<reference evidence="3 4" key="1">
    <citation type="submission" date="2024-08" db="EMBL/GenBank/DDBJ databases">
        <title>Two novel Cytobacillus novel species.</title>
        <authorList>
            <person name="Liu G."/>
        </authorList>
    </citation>
    <scope>NUCLEOTIDE SEQUENCE [LARGE SCALE GENOMIC DNA]</scope>
    <source>
        <strain evidence="3 4">FJAT-54145</strain>
    </source>
</reference>
<dbReference type="InterPro" id="IPR000073">
    <property type="entry name" value="AB_hydrolase_1"/>
</dbReference>
<keyword evidence="1 3" id="KW-0378">Hydrolase</keyword>
<dbReference type="InterPro" id="IPR050266">
    <property type="entry name" value="AB_hydrolase_sf"/>
</dbReference>
<dbReference type="Pfam" id="PF00561">
    <property type="entry name" value="Abhydrolase_1"/>
    <property type="match status" value="1"/>
</dbReference>
<accession>A0ABW6K7H1</accession>
<dbReference type="PRINTS" id="PR00111">
    <property type="entry name" value="ABHYDROLASE"/>
</dbReference>
<dbReference type="Gene3D" id="3.40.50.1820">
    <property type="entry name" value="alpha/beta hydrolase"/>
    <property type="match status" value="1"/>
</dbReference>
<protein>
    <submittedName>
        <fullName evidence="3">Alpha/beta fold hydrolase</fullName>
    </submittedName>
</protein>
<dbReference type="EMBL" id="JBIACK010000001">
    <property type="protein sequence ID" value="MFE8700099.1"/>
    <property type="molecule type" value="Genomic_DNA"/>
</dbReference>